<dbReference type="STRING" id="135651.G0P049"/>
<proteinExistence type="predicted"/>
<dbReference type="InterPro" id="IPR007767">
    <property type="entry name" value="DUF684"/>
</dbReference>
<dbReference type="eggNOG" id="ENOG502TJHI">
    <property type="taxonomic scope" value="Eukaryota"/>
</dbReference>
<protein>
    <submittedName>
        <fullName evidence="1">Uncharacterized protein</fullName>
    </submittedName>
</protein>
<accession>G0P049</accession>
<organism evidence="2">
    <name type="scientific">Caenorhabditis brenneri</name>
    <name type="common">Nematode worm</name>
    <dbReference type="NCBI Taxonomy" id="135651"/>
    <lineage>
        <taxon>Eukaryota</taxon>
        <taxon>Metazoa</taxon>
        <taxon>Ecdysozoa</taxon>
        <taxon>Nematoda</taxon>
        <taxon>Chromadorea</taxon>
        <taxon>Rhabditida</taxon>
        <taxon>Rhabditina</taxon>
        <taxon>Rhabditomorpha</taxon>
        <taxon>Rhabditoidea</taxon>
        <taxon>Rhabditidae</taxon>
        <taxon>Peloderinae</taxon>
        <taxon>Caenorhabditis</taxon>
    </lineage>
</organism>
<sequence length="444" mass="50128">MATFIVSDIVGREVVYSTRCIENAYKFEENTQTFLEVVKLPEPMLMAPGDSKKAIECIDASLDIVNGSLLIAAVLTPPPANLVLGALAGVGALIQAGLGFFGDSPDPVEEKLKLLKQKVSELDEKTKQHFADLKSFITEHQFSIEIVSEVSSLKKYMSDCLEFFNEDAIENFRAAYEHNSPLNIGYILYSLLSQKTTNPIVMALEREGIDKEAEIKKWEKIIQTIVGDLIWLEAFGAGLLKNSESHDYDRLWALSKEIADIVIQCKNAYQWEKFANGFEKYIESHTHFDNATKAEDIKNQLEKNFKGDSFIICVLNRATSGEDFFCYAANPDSQLVEVRNKGLCNAFVYRSIQGKKMKHVDYDKLKNQVFATRTDTFEKKLSLRGQVKDLLLPQKLVRDDGLVALVYKCDPTIKWANSENGPGIWTDACGKNEWYYYKIVVGFP</sequence>
<evidence type="ECO:0000313" key="2">
    <source>
        <dbReference type="Proteomes" id="UP000008068"/>
    </source>
</evidence>
<dbReference type="AlphaFoldDB" id="G0P049"/>
<dbReference type="HOGENOM" id="CLU_040461_1_0_1"/>
<dbReference type="EMBL" id="GL379996">
    <property type="protein sequence ID" value="EGT41624.1"/>
    <property type="molecule type" value="Genomic_DNA"/>
</dbReference>
<dbReference type="Proteomes" id="UP000008068">
    <property type="component" value="Unassembled WGS sequence"/>
</dbReference>
<name>G0P049_CAEBE</name>
<dbReference type="PANTHER" id="PTHR31464">
    <property type="entry name" value="PROTEIN CBG01266"/>
    <property type="match status" value="1"/>
</dbReference>
<evidence type="ECO:0000313" key="1">
    <source>
        <dbReference type="EMBL" id="EGT41624.1"/>
    </source>
</evidence>
<dbReference type="Pfam" id="PF05075">
    <property type="entry name" value="DUF684"/>
    <property type="match status" value="1"/>
</dbReference>
<reference evidence="2" key="1">
    <citation type="submission" date="2011-07" db="EMBL/GenBank/DDBJ databases">
        <authorList>
            <consortium name="Caenorhabditis brenneri Sequencing and Analysis Consortium"/>
            <person name="Wilson R.K."/>
        </authorList>
    </citation>
    <scope>NUCLEOTIDE SEQUENCE [LARGE SCALE GENOMIC DNA]</scope>
    <source>
        <strain evidence="2">PB2801</strain>
    </source>
</reference>
<keyword evidence="2" id="KW-1185">Reference proteome</keyword>
<dbReference type="PANTHER" id="PTHR31464:SF3">
    <property type="entry name" value="AAA DOMAIN-CONTAINING PROTEIN-RELATED"/>
    <property type="match status" value="1"/>
</dbReference>
<dbReference type="InParanoid" id="G0P049"/>
<gene>
    <name evidence="1" type="ORF">CAEBREN_01053</name>
</gene>